<keyword evidence="3 4" id="KW-0687">Ribonucleoprotein</keyword>
<dbReference type="HAMAP" id="MF_01369_B">
    <property type="entry name" value="Ribosomal_uL23_B"/>
    <property type="match status" value="1"/>
</dbReference>
<dbReference type="GO" id="GO:1990904">
    <property type="term" value="C:ribonucleoprotein complex"/>
    <property type="evidence" value="ECO:0007669"/>
    <property type="project" value="UniProtKB-KW"/>
</dbReference>
<keyword evidence="6" id="KW-1185">Reference proteome</keyword>
<comment type="function">
    <text evidence="4">One of the early assembly proteins it binds 23S rRNA. One of the proteins that surrounds the polypeptide exit tunnel on the outside of the ribosome. Forms the main docking site for trigger factor binding to the ribosome.</text>
</comment>
<evidence type="ECO:0000313" key="5">
    <source>
        <dbReference type="EMBL" id="KDR53264.1"/>
    </source>
</evidence>
<comment type="subunit">
    <text evidence="4">Part of the 50S ribosomal subunit. Contacts protein L29, and trigger factor when it is bound to the ribosome.</text>
</comment>
<dbReference type="GO" id="GO:0019843">
    <property type="term" value="F:rRNA binding"/>
    <property type="evidence" value="ECO:0007669"/>
    <property type="project" value="UniProtKB-UniRule"/>
</dbReference>
<dbReference type="SUPFAM" id="SSF54189">
    <property type="entry name" value="Ribosomal proteins S24e, L23 and L15e"/>
    <property type="match status" value="1"/>
</dbReference>
<dbReference type="HOGENOM" id="CLU_037562_3_0_10"/>
<dbReference type="GO" id="GO:0003735">
    <property type="term" value="F:structural constituent of ribosome"/>
    <property type="evidence" value="ECO:0007669"/>
    <property type="project" value="InterPro"/>
</dbReference>
<evidence type="ECO:0000313" key="6">
    <source>
        <dbReference type="Proteomes" id="UP000027442"/>
    </source>
</evidence>
<dbReference type="EMBL" id="JNGW01000022">
    <property type="protein sequence ID" value="KDR53264.1"/>
    <property type="molecule type" value="Genomic_DNA"/>
</dbReference>
<dbReference type="Gene3D" id="3.30.70.330">
    <property type="match status" value="1"/>
</dbReference>
<reference evidence="5 6" key="1">
    <citation type="submission" date="2013-08" db="EMBL/GenBank/DDBJ databases">
        <authorList>
            <person name="Weinstock G."/>
            <person name="Sodergren E."/>
            <person name="Wylie T."/>
            <person name="Fulton L."/>
            <person name="Fulton R."/>
            <person name="Fronick C."/>
            <person name="O'Laughlin M."/>
            <person name="Godfrey J."/>
            <person name="Miner T."/>
            <person name="Herter B."/>
            <person name="Appelbaum E."/>
            <person name="Cordes M."/>
            <person name="Lek S."/>
            <person name="Wollam A."/>
            <person name="Pepin K.H."/>
            <person name="Palsikar V.B."/>
            <person name="Mitreva M."/>
            <person name="Wilson R.K."/>
        </authorList>
    </citation>
    <scope>NUCLEOTIDE SEQUENCE [LARGE SCALE GENOMIC DNA]</scope>
    <source>
        <strain evidence="5 6">ATCC 15930</strain>
    </source>
</reference>
<dbReference type="RefSeq" id="WP_025790009.1">
    <property type="nucleotide sequence ID" value="NZ_KB899218.1"/>
</dbReference>
<evidence type="ECO:0000256" key="2">
    <source>
        <dbReference type="ARBA" id="ARBA00022980"/>
    </source>
</evidence>
<keyword evidence="4" id="KW-0694">RNA-binding</keyword>
<keyword evidence="4" id="KW-0699">rRNA-binding</keyword>
<dbReference type="InterPro" id="IPR013025">
    <property type="entry name" value="Ribosomal_uL23-like"/>
</dbReference>
<dbReference type="InterPro" id="IPR012678">
    <property type="entry name" value="Ribosomal_uL23/eL15/eS24_sf"/>
</dbReference>
<dbReference type="Pfam" id="PF00276">
    <property type="entry name" value="Ribosomal_L23"/>
    <property type="match status" value="1"/>
</dbReference>
<dbReference type="AlphaFoldDB" id="A0A069QMN2"/>
<evidence type="ECO:0000256" key="4">
    <source>
        <dbReference type="HAMAP-Rule" id="MF_01369"/>
    </source>
</evidence>
<dbReference type="eggNOG" id="COG0089">
    <property type="taxonomic scope" value="Bacteria"/>
</dbReference>
<dbReference type="NCBIfam" id="NF004363">
    <property type="entry name" value="PRK05738.2-4"/>
    <property type="match status" value="1"/>
</dbReference>
<dbReference type="InterPro" id="IPR012677">
    <property type="entry name" value="Nucleotide-bd_a/b_plait_sf"/>
</dbReference>
<protein>
    <recommendedName>
        <fullName evidence="4">Large ribosomal subunit protein uL23</fullName>
    </recommendedName>
</protein>
<organism evidence="5 6">
    <name type="scientific">Hoylesella loescheii DSM 19665 = JCM 12249 = ATCC 15930</name>
    <dbReference type="NCBI Taxonomy" id="1122985"/>
    <lineage>
        <taxon>Bacteria</taxon>
        <taxon>Pseudomonadati</taxon>
        <taxon>Bacteroidota</taxon>
        <taxon>Bacteroidia</taxon>
        <taxon>Bacteroidales</taxon>
        <taxon>Prevotellaceae</taxon>
        <taxon>Hoylesella</taxon>
    </lineage>
</organism>
<comment type="caution">
    <text evidence="5">The sequence shown here is derived from an EMBL/GenBank/DDBJ whole genome shotgun (WGS) entry which is preliminary data.</text>
</comment>
<accession>A0A069QMN2</accession>
<keyword evidence="2 4" id="KW-0689">Ribosomal protein</keyword>
<name>A0A069QMN2_HOYLO</name>
<dbReference type="PATRIC" id="fig|1122985.7.peg.655"/>
<comment type="similarity">
    <text evidence="1 4">Belongs to the universal ribosomal protein uL23 family.</text>
</comment>
<evidence type="ECO:0000256" key="3">
    <source>
        <dbReference type="ARBA" id="ARBA00023274"/>
    </source>
</evidence>
<gene>
    <name evidence="4" type="primary">rplW</name>
    <name evidence="5" type="ORF">HMPREF1991_00628</name>
</gene>
<dbReference type="Proteomes" id="UP000027442">
    <property type="component" value="Unassembled WGS sequence"/>
</dbReference>
<sequence length="114" mass="12941">MGFIIKPIVTEKMTAITEKSSREKSYKVKGEVRTKAATPRYGFIVRPEANKLQIKSEIENLYKVTVLDVNTMRYAGKRSSRYTRAGLVRGQKSAYKKAIVTLKAGDEIDFYSNI</sequence>
<evidence type="ECO:0000256" key="1">
    <source>
        <dbReference type="ARBA" id="ARBA00006700"/>
    </source>
</evidence>
<proteinExistence type="inferred from homology"/>
<dbReference type="GO" id="GO:0006412">
    <property type="term" value="P:translation"/>
    <property type="evidence" value="ECO:0007669"/>
    <property type="project" value="UniProtKB-UniRule"/>
</dbReference>
<dbReference type="GO" id="GO:0005840">
    <property type="term" value="C:ribosome"/>
    <property type="evidence" value="ECO:0007669"/>
    <property type="project" value="UniProtKB-KW"/>
</dbReference>